<feature type="region of interest" description="Disordered" evidence="1">
    <location>
        <begin position="15"/>
        <end position="47"/>
    </location>
</feature>
<comment type="caution">
    <text evidence="2">The sequence shown here is derived from an EMBL/GenBank/DDBJ whole genome shotgun (WGS) entry which is preliminary data.</text>
</comment>
<organism evidence="2">
    <name type="scientific">Tanacetum cinerariifolium</name>
    <name type="common">Dalmatian daisy</name>
    <name type="synonym">Chrysanthemum cinerariifolium</name>
    <dbReference type="NCBI Taxonomy" id="118510"/>
    <lineage>
        <taxon>Eukaryota</taxon>
        <taxon>Viridiplantae</taxon>
        <taxon>Streptophyta</taxon>
        <taxon>Embryophyta</taxon>
        <taxon>Tracheophyta</taxon>
        <taxon>Spermatophyta</taxon>
        <taxon>Magnoliopsida</taxon>
        <taxon>eudicotyledons</taxon>
        <taxon>Gunneridae</taxon>
        <taxon>Pentapetalae</taxon>
        <taxon>asterids</taxon>
        <taxon>campanulids</taxon>
        <taxon>Asterales</taxon>
        <taxon>Asteraceae</taxon>
        <taxon>Asteroideae</taxon>
        <taxon>Anthemideae</taxon>
        <taxon>Anthemidinae</taxon>
        <taxon>Tanacetum</taxon>
    </lineage>
</organism>
<dbReference type="AlphaFoldDB" id="A0A699HJ86"/>
<dbReference type="EMBL" id="BKCJ010175173">
    <property type="protein sequence ID" value="GEY39818.1"/>
    <property type="molecule type" value="Genomic_DNA"/>
</dbReference>
<accession>A0A699HJ86</accession>
<feature type="compositionally biased region" description="Polar residues" evidence="1">
    <location>
        <begin position="32"/>
        <end position="44"/>
    </location>
</feature>
<proteinExistence type="predicted"/>
<gene>
    <name evidence="2" type="ORF">Tci_411792</name>
</gene>
<name>A0A699HJ86_TANCI</name>
<reference evidence="2" key="1">
    <citation type="journal article" date="2019" name="Sci. Rep.">
        <title>Draft genome of Tanacetum cinerariifolium, the natural source of mosquito coil.</title>
        <authorList>
            <person name="Yamashiro T."/>
            <person name="Shiraishi A."/>
            <person name="Satake H."/>
            <person name="Nakayama K."/>
        </authorList>
    </citation>
    <scope>NUCLEOTIDE SEQUENCE</scope>
</reference>
<sequence length="105" mass="11634">MAFRMKSKLEYRHVSTWGGSTSKSHDNDVSKKVNQASTSGTSNIEGKGNIIVDSKKATEESGRNVEDVYNEIAQYMASGGANDASFLEDEDYDIHDSCTYRDQVK</sequence>
<evidence type="ECO:0000256" key="1">
    <source>
        <dbReference type="SAM" id="MobiDB-lite"/>
    </source>
</evidence>
<protein>
    <submittedName>
        <fullName evidence="2">Uncharacterized protein</fullName>
    </submittedName>
</protein>
<evidence type="ECO:0000313" key="2">
    <source>
        <dbReference type="EMBL" id="GEY39818.1"/>
    </source>
</evidence>